<organism evidence="7 8">
    <name type="scientific">Drechslerella dactyloides</name>
    <name type="common">Nematode-trapping fungus</name>
    <name type="synonym">Arthrobotrys dactyloides</name>
    <dbReference type="NCBI Taxonomy" id="74499"/>
    <lineage>
        <taxon>Eukaryota</taxon>
        <taxon>Fungi</taxon>
        <taxon>Dikarya</taxon>
        <taxon>Ascomycota</taxon>
        <taxon>Pezizomycotina</taxon>
        <taxon>Orbiliomycetes</taxon>
        <taxon>Orbiliales</taxon>
        <taxon>Orbiliaceae</taxon>
        <taxon>Drechslerella</taxon>
    </lineage>
</organism>
<feature type="compositionally biased region" description="Basic and acidic residues" evidence="5">
    <location>
        <begin position="219"/>
        <end position="230"/>
    </location>
</feature>
<evidence type="ECO:0000256" key="1">
    <source>
        <dbReference type="ARBA" id="ARBA00000971"/>
    </source>
</evidence>
<dbReference type="PROSITE" id="PS00170">
    <property type="entry name" value="CSA_PPIASE_1"/>
    <property type="match status" value="1"/>
</dbReference>
<dbReference type="Proteomes" id="UP001221413">
    <property type="component" value="Unassembled WGS sequence"/>
</dbReference>
<keyword evidence="3" id="KW-0539">Nucleus</keyword>
<feature type="compositionally biased region" description="Low complexity" evidence="5">
    <location>
        <begin position="603"/>
        <end position="614"/>
    </location>
</feature>
<feature type="domain" description="PPIase cyclophilin-type" evidence="6">
    <location>
        <begin position="53"/>
        <end position="205"/>
    </location>
</feature>
<dbReference type="InterPro" id="IPR020892">
    <property type="entry name" value="Cyclophilin-type_PPIase_CS"/>
</dbReference>
<dbReference type="PANTHER" id="PTHR45625">
    <property type="entry name" value="PEPTIDYL-PROLYL CIS-TRANS ISOMERASE-RELATED"/>
    <property type="match status" value="1"/>
</dbReference>
<dbReference type="GO" id="GO:0071013">
    <property type="term" value="C:catalytic step 2 spliceosome"/>
    <property type="evidence" value="ECO:0007669"/>
    <property type="project" value="TreeGrafter"/>
</dbReference>
<dbReference type="EMBL" id="JAQGDS010000003">
    <property type="protein sequence ID" value="KAJ6262250.1"/>
    <property type="molecule type" value="Genomic_DNA"/>
</dbReference>
<dbReference type="AlphaFoldDB" id="A0AAD6J0R6"/>
<evidence type="ECO:0000256" key="4">
    <source>
        <dbReference type="ARBA" id="ARBA00038509"/>
    </source>
</evidence>
<dbReference type="GO" id="GO:0003755">
    <property type="term" value="F:peptidyl-prolyl cis-trans isomerase activity"/>
    <property type="evidence" value="ECO:0007669"/>
    <property type="project" value="UniProtKB-EC"/>
</dbReference>
<dbReference type="PANTHER" id="PTHR45625:SF6">
    <property type="entry name" value="SPLICEOSOME-ASSOCIATED PROTEIN CWC27 HOMOLOG"/>
    <property type="match status" value="1"/>
</dbReference>
<protein>
    <submittedName>
        <fullName evidence="7">Phosphatase</fullName>
    </submittedName>
</protein>
<dbReference type="InterPro" id="IPR029000">
    <property type="entry name" value="Cyclophilin-like_dom_sf"/>
</dbReference>
<evidence type="ECO:0000256" key="5">
    <source>
        <dbReference type="SAM" id="MobiDB-lite"/>
    </source>
</evidence>
<dbReference type="InterPro" id="IPR044666">
    <property type="entry name" value="Cyclophilin_A-like"/>
</dbReference>
<proteinExistence type="inferred from homology"/>
<gene>
    <name evidence="7" type="ORF">Dda_3055</name>
</gene>
<feature type="region of interest" description="Disordered" evidence="5">
    <location>
        <begin position="510"/>
        <end position="583"/>
    </location>
</feature>
<feature type="compositionally biased region" description="Basic and acidic residues" evidence="5">
    <location>
        <begin position="536"/>
        <end position="566"/>
    </location>
</feature>
<keyword evidence="8" id="KW-1185">Reference proteome</keyword>
<evidence type="ECO:0000256" key="2">
    <source>
        <dbReference type="ARBA" id="ARBA00004123"/>
    </source>
</evidence>
<dbReference type="PROSITE" id="PS50072">
    <property type="entry name" value="CSA_PPIASE_2"/>
    <property type="match status" value="1"/>
</dbReference>
<comment type="similarity">
    <text evidence="4">Belongs to the cyclophilin-type PPIase family. CWC27 subfamily.</text>
</comment>
<dbReference type="CDD" id="cd01925">
    <property type="entry name" value="cyclophilin_CeCYP16-like"/>
    <property type="match status" value="1"/>
</dbReference>
<name>A0AAD6J0R6_DREDA</name>
<comment type="subcellular location">
    <subcellularLocation>
        <location evidence="2">Nucleus</location>
    </subcellularLocation>
</comment>
<feature type="compositionally biased region" description="Basic and acidic residues" evidence="5">
    <location>
        <begin position="326"/>
        <end position="337"/>
    </location>
</feature>
<dbReference type="Pfam" id="PF00160">
    <property type="entry name" value="Pro_isomerase"/>
    <property type="match status" value="1"/>
</dbReference>
<dbReference type="InterPro" id="IPR002130">
    <property type="entry name" value="Cyclophilin-type_PPIase_dom"/>
</dbReference>
<dbReference type="SUPFAM" id="SSF50891">
    <property type="entry name" value="Cyclophilin-like"/>
    <property type="match status" value="1"/>
</dbReference>
<evidence type="ECO:0000256" key="3">
    <source>
        <dbReference type="ARBA" id="ARBA00023242"/>
    </source>
</evidence>
<dbReference type="PRINTS" id="PR00153">
    <property type="entry name" value="CSAPPISMRASE"/>
</dbReference>
<dbReference type="GO" id="GO:0006457">
    <property type="term" value="P:protein folding"/>
    <property type="evidence" value="ECO:0007669"/>
    <property type="project" value="InterPro"/>
</dbReference>
<comment type="caution">
    <text evidence="7">The sequence shown here is derived from an EMBL/GenBank/DDBJ whole genome shotgun (WGS) entry which is preliminary data.</text>
</comment>
<reference evidence="7" key="1">
    <citation type="submission" date="2023-01" db="EMBL/GenBank/DDBJ databases">
        <title>The chitinases involved in constricting ring structure development in the nematode-trapping fungus Drechslerella dactyloides.</title>
        <authorList>
            <person name="Wang R."/>
            <person name="Zhang L."/>
            <person name="Tang P."/>
            <person name="Li S."/>
            <person name="Liang L."/>
        </authorList>
    </citation>
    <scope>NUCLEOTIDE SEQUENCE</scope>
    <source>
        <strain evidence="7">YMF1.00031</strain>
    </source>
</reference>
<dbReference type="Gene3D" id="2.40.100.10">
    <property type="entry name" value="Cyclophilin-like"/>
    <property type="match status" value="1"/>
</dbReference>
<feature type="compositionally biased region" description="Basic and acidic residues" evidence="5">
    <location>
        <begin position="405"/>
        <end position="417"/>
    </location>
</feature>
<evidence type="ECO:0000313" key="8">
    <source>
        <dbReference type="Proteomes" id="UP001221413"/>
    </source>
</evidence>
<sequence length="622" mass="68635">MNTSSPAERDRVFDISRAISPPHTPASRSVHQTDMATSYNIEPQPTGKVLLKTSAGDVEIELWTKECPLACRNFLQLCLDDYYVNTIFHRLVPGFIIQGGDPTGTGHGGEAIYDGGLFADEFNSRLRFNRRGLVGMANSGAKDDNGSQFFFTLGETPELTGKNTMFGRVVGDTIYNVMKMGNLELEAAAGSERPRYPPKILGAEVLVNPFEDVKKREVRVSTAGKEEKKAPVKKKKPKGKQMLSFADGDDGEQEAAPVLPKKKFDPRFVSKPLDVEELPTVQPEPTVALEPVVESPPAPAAKSKKGKRAESSPSPSRSRSPPPEKAALDATKEKIEAVRASLKRRGTPPPDEKAKQKQQPSLLAMQASMLPPTSIPARKRKRGAPTADADYENNLLAAMSSFKSKLAEAAKHPKDDDTTANDPMNIDDDTTKAESGGLDPDADEQNVCDLHFIPNCKSCNWHETAEGQEEDDNDASWMSHTLTFERDRLGKDLTWKRKNEEELVVIDTREKTKEVLQDERRRKEERRGTRTSAFRPDGHRRGDREWDRDRDRDRVRGDRRDRERRSRQNASLSSTLTTPPISLSTSILTTSSAVSAFSAFSATDAADTASGTAVLPPPVEGL</sequence>
<evidence type="ECO:0000313" key="7">
    <source>
        <dbReference type="EMBL" id="KAJ6262250.1"/>
    </source>
</evidence>
<feature type="compositionally biased region" description="Low complexity" evidence="5">
    <location>
        <begin position="571"/>
        <end position="583"/>
    </location>
</feature>
<feature type="region of interest" description="Disordered" evidence="5">
    <location>
        <begin position="603"/>
        <end position="622"/>
    </location>
</feature>
<feature type="region of interest" description="Disordered" evidence="5">
    <location>
        <begin position="219"/>
        <end position="259"/>
    </location>
</feature>
<feature type="region of interest" description="Disordered" evidence="5">
    <location>
        <begin position="405"/>
        <end position="445"/>
    </location>
</feature>
<comment type="catalytic activity">
    <reaction evidence="1">
        <text>[protein]-peptidylproline (omega=180) = [protein]-peptidylproline (omega=0)</text>
        <dbReference type="Rhea" id="RHEA:16237"/>
        <dbReference type="Rhea" id="RHEA-COMP:10747"/>
        <dbReference type="Rhea" id="RHEA-COMP:10748"/>
        <dbReference type="ChEBI" id="CHEBI:83833"/>
        <dbReference type="ChEBI" id="CHEBI:83834"/>
        <dbReference type="EC" id="5.2.1.8"/>
    </reaction>
</comment>
<feature type="region of interest" description="Disordered" evidence="5">
    <location>
        <begin position="275"/>
        <end position="390"/>
    </location>
</feature>
<feature type="compositionally biased region" description="Basic and acidic residues" evidence="5">
    <location>
        <begin position="510"/>
        <end position="528"/>
    </location>
</feature>
<accession>A0AAD6J0R6</accession>
<evidence type="ECO:0000259" key="6">
    <source>
        <dbReference type="PROSITE" id="PS50072"/>
    </source>
</evidence>